<accession>A0A255YD17</accession>
<evidence type="ECO:0000313" key="2">
    <source>
        <dbReference type="Proteomes" id="UP000216991"/>
    </source>
</evidence>
<reference evidence="1 2" key="1">
    <citation type="submission" date="2017-07" db="EMBL/GenBank/DDBJ databases">
        <title>Sandarakinorhabdus cyanobacteriorum sp. nov., a novel bacterium isolated from cyanobacterial aggregates in a eutrophic lake.</title>
        <authorList>
            <person name="Cai H."/>
        </authorList>
    </citation>
    <scope>NUCLEOTIDE SEQUENCE [LARGE SCALE GENOMIC DNA]</scope>
    <source>
        <strain evidence="1 2">TH057</strain>
    </source>
</reference>
<name>A0A255YD17_9SPHN</name>
<dbReference type="EMBL" id="NOXT01000115">
    <property type="protein sequence ID" value="OYQ27099.1"/>
    <property type="molecule type" value="Genomic_DNA"/>
</dbReference>
<evidence type="ECO:0000313" key="1">
    <source>
        <dbReference type="EMBL" id="OYQ27099.1"/>
    </source>
</evidence>
<comment type="caution">
    <text evidence="1">The sequence shown here is derived from an EMBL/GenBank/DDBJ whole genome shotgun (WGS) entry which is preliminary data.</text>
</comment>
<gene>
    <name evidence="1" type="ORF">CHU93_11355</name>
</gene>
<proteinExistence type="predicted"/>
<dbReference type="Proteomes" id="UP000216991">
    <property type="component" value="Unassembled WGS sequence"/>
</dbReference>
<keyword evidence="2" id="KW-1185">Reference proteome</keyword>
<dbReference type="AlphaFoldDB" id="A0A255YD17"/>
<sequence>MRPLLAALLVTAPVAAQPARPQPLRPAEATARATQLAQIFAAICRGPDPAASALAAAAQAQGFRERPARRRTSGAANDWQGLHSEWALHPAGDEQQPPLLFLWLDEERRPDGRLFKFQCELKLPASAAAPPRREVDAVFKAVNAVLAGPGWALKAAKTPFGTVHVAERDAGGVRETYAAAIGFHTLTSAPTPASAAVSQPD</sequence>
<protein>
    <submittedName>
        <fullName evidence="1">Uncharacterized protein</fullName>
    </submittedName>
</protein>
<organism evidence="1 2">
    <name type="scientific">Sandarakinorhabdus cyanobacteriorum</name>
    <dbReference type="NCBI Taxonomy" id="1981098"/>
    <lineage>
        <taxon>Bacteria</taxon>
        <taxon>Pseudomonadati</taxon>
        <taxon>Pseudomonadota</taxon>
        <taxon>Alphaproteobacteria</taxon>
        <taxon>Sphingomonadales</taxon>
        <taxon>Sphingosinicellaceae</taxon>
        <taxon>Sandarakinorhabdus</taxon>
    </lineage>
</organism>